<feature type="compositionally biased region" description="Gly residues" evidence="7">
    <location>
        <begin position="375"/>
        <end position="385"/>
    </location>
</feature>
<dbReference type="InterPro" id="IPR054502">
    <property type="entry name" value="bHLH-TF_ACT-like_plant"/>
</dbReference>
<evidence type="ECO:0000256" key="6">
    <source>
        <dbReference type="RuleBase" id="RU369104"/>
    </source>
</evidence>
<keyword evidence="3 6" id="KW-0805">Transcription regulation</keyword>
<dbReference type="EMBL" id="CP136891">
    <property type="protein sequence ID" value="WOK98334.1"/>
    <property type="molecule type" value="Genomic_DNA"/>
</dbReference>
<evidence type="ECO:0000256" key="2">
    <source>
        <dbReference type="ARBA" id="ARBA00005510"/>
    </source>
</evidence>
<evidence type="ECO:0000256" key="1">
    <source>
        <dbReference type="ARBA" id="ARBA00004123"/>
    </source>
</evidence>
<dbReference type="SUPFAM" id="SSF47459">
    <property type="entry name" value="HLH, helix-loop-helix DNA-binding domain"/>
    <property type="match status" value="1"/>
</dbReference>
<dbReference type="Gene3D" id="3.30.450.40">
    <property type="match status" value="1"/>
</dbReference>
<dbReference type="Proteomes" id="UP001327560">
    <property type="component" value="Chromosome 2"/>
</dbReference>
<evidence type="ECO:0000313" key="9">
    <source>
        <dbReference type="EMBL" id="WOK98334.1"/>
    </source>
</evidence>
<dbReference type="Gene3D" id="4.10.280.10">
    <property type="entry name" value="Helix-loop-helix DNA-binding domain"/>
    <property type="match status" value="1"/>
</dbReference>
<dbReference type="Pfam" id="PF14215">
    <property type="entry name" value="bHLH-MYC_N"/>
    <property type="match status" value="1"/>
</dbReference>
<keyword evidence="5 6" id="KW-0539">Nucleus</keyword>
<feature type="region of interest" description="Disordered" evidence="7">
    <location>
        <begin position="117"/>
        <end position="136"/>
    </location>
</feature>
<evidence type="ECO:0000256" key="3">
    <source>
        <dbReference type="ARBA" id="ARBA00023015"/>
    </source>
</evidence>
<feature type="compositionally biased region" description="Basic and acidic residues" evidence="7">
    <location>
        <begin position="387"/>
        <end position="398"/>
    </location>
</feature>
<feature type="region of interest" description="Disordered" evidence="7">
    <location>
        <begin position="363"/>
        <end position="436"/>
    </location>
</feature>
<organism evidence="9 10">
    <name type="scientific">Canna indica</name>
    <name type="common">Indian-shot</name>
    <dbReference type="NCBI Taxonomy" id="4628"/>
    <lineage>
        <taxon>Eukaryota</taxon>
        <taxon>Viridiplantae</taxon>
        <taxon>Streptophyta</taxon>
        <taxon>Embryophyta</taxon>
        <taxon>Tracheophyta</taxon>
        <taxon>Spermatophyta</taxon>
        <taxon>Magnoliopsida</taxon>
        <taxon>Liliopsida</taxon>
        <taxon>Zingiberales</taxon>
        <taxon>Cannaceae</taxon>
        <taxon>Canna</taxon>
    </lineage>
</organism>
<dbReference type="GO" id="GO:0005634">
    <property type="term" value="C:nucleus"/>
    <property type="evidence" value="ECO:0007669"/>
    <property type="project" value="UniProtKB-SubCell"/>
</dbReference>
<dbReference type="Pfam" id="PF22754">
    <property type="entry name" value="bHLH-TF_ACT-like_plant"/>
    <property type="match status" value="1"/>
</dbReference>
<dbReference type="PANTHER" id="PTHR11514">
    <property type="entry name" value="MYC"/>
    <property type="match status" value="1"/>
</dbReference>
<keyword evidence="4 6" id="KW-0804">Transcription</keyword>
<feature type="compositionally biased region" description="Low complexity" evidence="7">
    <location>
        <begin position="35"/>
        <end position="67"/>
    </location>
</feature>
<gene>
    <name evidence="9" type="ORF">Cni_G07045</name>
</gene>
<dbReference type="InterPro" id="IPR025610">
    <property type="entry name" value="MYC/MYB_N"/>
</dbReference>
<dbReference type="PANTHER" id="PTHR11514:SF43">
    <property type="entry name" value="TRANSCRIPTION FACTOR MYC2"/>
    <property type="match status" value="1"/>
</dbReference>
<evidence type="ECO:0000256" key="5">
    <source>
        <dbReference type="ARBA" id="ARBA00023242"/>
    </source>
</evidence>
<sequence>MNHWSDDGDVAMLSFLPPSTSSAAAGQPPAPPRLLLPSSAPAPSSSFSSSSPSRSTLTSSPSASPYLSPDTLQQRLHSLIEGACESWTYAIFWQSAANGAAPVLSWGDGYYKGCEEDKRKGPSGGGAPSTEEQEHRKRVLRELNAFISGGSGDDAADEEVTDTEWFFLVSMTQTFTPGVGLPGQALLAGSPAWFAGADRMTAAPCERARQALAFGLRTMACVPLASGGVVELGSTHEIFQSSEILTKVRFFFSQGFSGRPAVGSCWPPPPHPAAEQGIVVDPSMLWITGSTAAPNPPSHFDKPSSSCLSENPSSIHTPHSLNFTREAGAGANPSAAAANDAQALFIDKHISFEAKNSSAAAGEATAGGMKPEGGWSAGGGEGGFFRGDSDHSDFEASAREVTSGAPPAEPEKRPKKRGRKPANGREEPLDHVEAERQRREKLNQRFYALRAVVPNVSKMDKASLLADAVAYINELRSKTQALESDKRRLQSELSVLKKERESTAGSRPHQPANLKSAGAMNGEMEVEVKVLGGEAMIRVQCDRRRQAAARLMMALCELELEVYYANVTVVKDLMIQQVTVKMMTQLYTQEQLTAALLAAVAGPTHSM</sequence>
<dbReference type="Pfam" id="PF00010">
    <property type="entry name" value="HLH"/>
    <property type="match status" value="1"/>
</dbReference>
<feature type="compositionally biased region" description="Low complexity" evidence="7">
    <location>
        <begin position="17"/>
        <end position="27"/>
    </location>
</feature>
<dbReference type="SMART" id="SM00353">
    <property type="entry name" value="HLH"/>
    <property type="match status" value="1"/>
</dbReference>
<dbReference type="InterPro" id="IPR011598">
    <property type="entry name" value="bHLH_dom"/>
</dbReference>
<keyword evidence="10" id="KW-1185">Reference proteome</keyword>
<reference evidence="9 10" key="1">
    <citation type="submission" date="2023-10" db="EMBL/GenBank/DDBJ databases">
        <title>Chromosome-scale genome assembly provides insights into flower coloration mechanisms of Canna indica.</title>
        <authorList>
            <person name="Li C."/>
        </authorList>
    </citation>
    <scope>NUCLEOTIDE SEQUENCE [LARGE SCALE GENOMIC DNA]</scope>
    <source>
        <tissue evidence="9">Flower</tissue>
    </source>
</reference>
<protein>
    <recommendedName>
        <fullName evidence="6">Transcription factor</fullName>
        <shortName evidence="6">bHLH transcription factor</shortName>
    </recommendedName>
    <alternativeName>
        <fullName evidence="6">Basic helix-loop-helix protein</fullName>
    </alternativeName>
</protein>
<dbReference type="CDD" id="cd11449">
    <property type="entry name" value="bHLH_AtAIB_like"/>
    <property type="match status" value="1"/>
</dbReference>
<dbReference type="InterPro" id="IPR036638">
    <property type="entry name" value="HLH_DNA-bd_sf"/>
</dbReference>
<feature type="compositionally biased region" description="Low complexity" evidence="7">
    <location>
        <begin position="363"/>
        <end position="374"/>
    </location>
</feature>
<accession>A0AAQ3Q761</accession>
<feature type="compositionally biased region" description="Basic residues" evidence="7">
    <location>
        <begin position="413"/>
        <end position="422"/>
    </location>
</feature>
<proteinExistence type="inferred from homology"/>
<feature type="compositionally biased region" description="Low complexity" evidence="7">
    <location>
        <begin position="304"/>
        <end position="314"/>
    </location>
</feature>
<feature type="region of interest" description="Disordered" evidence="7">
    <location>
        <begin position="15"/>
        <end position="67"/>
    </location>
</feature>
<dbReference type="InterPro" id="IPR045084">
    <property type="entry name" value="AIB/MYC-like"/>
</dbReference>
<feature type="compositionally biased region" description="Basic and acidic residues" evidence="7">
    <location>
        <begin position="423"/>
        <end position="436"/>
    </location>
</feature>
<dbReference type="GO" id="GO:0000976">
    <property type="term" value="F:transcription cis-regulatory region binding"/>
    <property type="evidence" value="ECO:0007669"/>
    <property type="project" value="TreeGrafter"/>
</dbReference>
<feature type="region of interest" description="Disordered" evidence="7">
    <location>
        <begin position="296"/>
        <end position="334"/>
    </location>
</feature>
<evidence type="ECO:0000256" key="7">
    <source>
        <dbReference type="SAM" id="MobiDB-lite"/>
    </source>
</evidence>
<dbReference type="GO" id="GO:0003700">
    <property type="term" value="F:DNA-binding transcription factor activity"/>
    <property type="evidence" value="ECO:0007669"/>
    <property type="project" value="InterPro"/>
</dbReference>
<comment type="similarity">
    <text evidence="2">Belongs to the bHLH protein family.</text>
</comment>
<evidence type="ECO:0000313" key="10">
    <source>
        <dbReference type="Proteomes" id="UP001327560"/>
    </source>
</evidence>
<comment type="subcellular location">
    <subcellularLocation>
        <location evidence="1 6">Nucleus</location>
    </subcellularLocation>
</comment>
<dbReference type="PROSITE" id="PS50888">
    <property type="entry name" value="BHLH"/>
    <property type="match status" value="1"/>
</dbReference>
<evidence type="ECO:0000259" key="8">
    <source>
        <dbReference type="PROSITE" id="PS50888"/>
    </source>
</evidence>
<feature type="region of interest" description="Disordered" evidence="7">
    <location>
        <begin position="496"/>
        <end position="517"/>
    </location>
</feature>
<name>A0AAQ3Q761_9LILI</name>
<evidence type="ECO:0000256" key="4">
    <source>
        <dbReference type="ARBA" id="ARBA00023163"/>
    </source>
</evidence>
<dbReference type="AlphaFoldDB" id="A0AAQ3Q761"/>
<dbReference type="InterPro" id="IPR029016">
    <property type="entry name" value="GAF-like_dom_sf"/>
</dbReference>
<feature type="domain" description="BHLH" evidence="8">
    <location>
        <begin position="426"/>
        <end position="475"/>
    </location>
</feature>
<dbReference type="GO" id="GO:0046983">
    <property type="term" value="F:protein dimerization activity"/>
    <property type="evidence" value="ECO:0007669"/>
    <property type="project" value="InterPro"/>
</dbReference>